<dbReference type="GO" id="GO:0003995">
    <property type="term" value="F:acyl-CoA dehydrogenase activity"/>
    <property type="evidence" value="ECO:0007669"/>
    <property type="project" value="TreeGrafter"/>
</dbReference>
<comment type="caution">
    <text evidence="10">The sequence shown here is derived from an EMBL/GenBank/DDBJ whole genome shotgun (WGS) entry which is preliminary data.</text>
</comment>
<feature type="domain" description="Acyl-CoA dehydrogenase/oxidase C-terminal" evidence="7">
    <location>
        <begin position="305"/>
        <end position="433"/>
    </location>
</feature>
<comment type="similarity">
    <text evidence="2 6">Belongs to the acyl-CoA dehydrogenase family.</text>
</comment>
<gene>
    <name evidence="10" type="ORF">OMM_08136</name>
</gene>
<evidence type="ECO:0000256" key="1">
    <source>
        <dbReference type="ARBA" id="ARBA00001974"/>
    </source>
</evidence>
<keyword evidence="5 6" id="KW-0274">FAD</keyword>
<evidence type="ECO:0000256" key="5">
    <source>
        <dbReference type="ARBA" id="ARBA00022827"/>
    </source>
</evidence>
<dbReference type="Pfam" id="PF00441">
    <property type="entry name" value="Acyl-CoA_dh_1"/>
    <property type="match status" value="1"/>
</dbReference>
<accession>A0A1V1P998</accession>
<protein>
    <submittedName>
        <fullName evidence="10">Acyl-CoA dehydrogenase domain-containing protein</fullName>
    </submittedName>
</protein>
<dbReference type="Pfam" id="PF02771">
    <property type="entry name" value="Acyl-CoA_dh_N"/>
    <property type="match status" value="1"/>
</dbReference>
<dbReference type="GO" id="GO:0050660">
    <property type="term" value="F:flavin adenine dinucleotide binding"/>
    <property type="evidence" value="ECO:0007669"/>
    <property type="project" value="InterPro"/>
</dbReference>
<keyword evidence="6" id="KW-0560">Oxidoreductase</keyword>
<evidence type="ECO:0000313" key="11">
    <source>
        <dbReference type="Proteomes" id="UP000189670"/>
    </source>
</evidence>
<organism evidence="10 11">
    <name type="scientific">Candidatus Magnetoglobus multicellularis str. Araruama</name>
    <dbReference type="NCBI Taxonomy" id="890399"/>
    <lineage>
        <taxon>Bacteria</taxon>
        <taxon>Pseudomonadati</taxon>
        <taxon>Thermodesulfobacteriota</taxon>
        <taxon>Desulfobacteria</taxon>
        <taxon>Desulfobacterales</taxon>
        <taxon>Desulfobacteraceae</taxon>
        <taxon>Candidatus Magnetoglobus</taxon>
    </lineage>
</organism>
<evidence type="ECO:0000256" key="2">
    <source>
        <dbReference type="ARBA" id="ARBA00009347"/>
    </source>
</evidence>
<evidence type="ECO:0000256" key="4">
    <source>
        <dbReference type="ARBA" id="ARBA00022630"/>
    </source>
</evidence>
<dbReference type="Proteomes" id="UP000189670">
    <property type="component" value="Unassembled WGS sequence"/>
</dbReference>
<dbReference type="InterPro" id="IPR036250">
    <property type="entry name" value="AcylCo_DH-like_C"/>
</dbReference>
<dbReference type="Pfam" id="PF02770">
    <property type="entry name" value="Acyl-CoA_dh_M"/>
    <property type="match status" value="1"/>
</dbReference>
<dbReference type="PANTHER" id="PTHR43884:SF12">
    <property type="entry name" value="ISOVALERYL-COA DEHYDROGENASE, MITOCHONDRIAL-RELATED"/>
    <property type="match status" value="1"/>
</dbReference>
<dbReference type="AlphaFoldDB" id="A0A1V1P998"/>
<dbReference type="InterPro" id="IPR013786">
    <property type="entry name" value="AcylCoA_DH/ox_N"/>
</dbReference>
<evidence type="ECO:0000313" key="10">
    <source>
        <dbReference type="EMBL" id="ETR71421.1"/>
    </source>
</evidence>
<evidence type="ECO:0000259" key="8">
    <source>
        <dbReference type="Pfam" id="PF02770"/>
    </source>
</evidence>
<dbReference type="SUPFAM" id="SSF56645">
    <property type="entry name" value="Acyl-CoA dehydrogenase NM domain-like"/>
    <property type="match status" value="1"/>
</dbReference>
<dbReference type="FunFam" id="1.20.140.10:FF:000004">
    <property type="entry name" value="Acyl-CoA dehydrogenase FadE25"/>
    <property type="match status" value="1"/>
</dbReference>
<feature type="domain" description="Acyl-CoA dehydrogenase/oxidase N-terminal" evidence="9">
    <location>
        <begin position="79"/>
        <end position="188"/>
    </location>
</feature>
<evidence type="ECO:0000259" key="7">
    <source>
        <dbReference type="Pfam" id="PF00441"/>
    </source>
</evidence>
<dbReference type="InterPro" id="IPR009100">
    <property type="entry name" value="AcylCoA_DH/oxidase_NM_dom_sf"/>
</dbReference>
<proteinExistence type="inferred from homology"/>
<dbReference type="Gene3D" id="1.20.140.10">
    <property type="entry name" value="Butyryl-CoA Dehydrogenase, subunit A, domain 3"/>
    <property type="match status" value="1"/>
</dbReference>
<dbReference type="InterPro" id="IPR006091">
    <property type="entry name" value="Acyl-CoA_Oxase/DH_mid-dom"/>
</dbReference>
<evidence type="ECO:0000259" key="9">
    <source>
        <dbReference type="Pfam" id="PF02771"/>
    </source>
</evidence>
<sequence>MKPMSMALEMLGRISSSDHVNRWKLREPALNLVYQGLRQSVRVGKLVQSRYLAPRPLHHDETLKKNNPLKNDRFDLTLTREQQMVRDELLKFAKQVIRPMSRDVDSGDVRSEFFSQVNELGLAISGVPEAIKGAGTLRSPVSNMLMAEDLAYGDMSLAIAALAPLGFVNTMTEFGSREQQARYLPPFTGEEFVYASLALMEPEARFNVNKLKTLAVPTNAGFRLNGVKCLVPLGTQSKLIIVFAELADHGPRGFILERHYPGITIEKELNMGLSAAGMSRMRMTDVEVPAFAVLGEQEVHYSHQRMVDLARIGICGLSLGTCQAALDFVIKYANERIAFGEPISNRQAVAFMIADMAIELESMRMLTYRAAGRAEQGLPFHRETYLAQLMCAQRAMQIGTDAVQILGGHGFVCEYPVELWYRQLRAVGILEGTFVV</sequence>
<dbReference type="Gene3D" id="2.40.110.10">
    <property type="entry name" value="Butyryl-CoA Dehydrogenase, subunit A, domain 2"/>
    <property type="match status" value="1"/>
</dbReference>
<evidence type="ECO:0000256" key="3">
    <source>
        <dbReference type="ARBA" id="ARBA00011881"/>
    </source>
</evidence>
<dbReference type="InterPro" id="IPR037069">
    <property type="entry name" value="AcylCoA_DH/ox_N_sf"/>
</dbReference>
<dbReference type="PANTHER" id="PTHR43884">
    <property type="entry name" value="ACYL-COA DEHYDROGENASE"/>
    <property type="match status" value="1"/>
</dbReference>
<dbReference type="InterPro" id="IPR009075">
    <property type="entry name" value="AcylCo_DH/oxidase_C"/>
</dbReference>
<dbReference type="SUPFAM" id="SSF47203">
    <property type="entry name" value="Acyl-CoA dehydrogenase C-terminal domain-like"/>
    <property type="match status" value="1"/>
</dbReference>
<reference evidence="11" key="1">
    <citation type="submission" date="2012-11" db="EMBL/GenBank/DDBJ databases">
        <authorList>
            <person name="Lucero-Rivera Y.E."/>
            <person name="Tovar-Ramirez D."/>
        </authorList>
    </citation>
    <scope>NUCLEOTIDE SEQUENCE [LARGE SCALE GENOMIC DNA]</scope>
    <source>
        <strain evidence="11">Araruama</strain>
    </source>
</reference>
<dbReference type="Gene3D" id="1.10.540.10">
    <property type="entry name" value="Acyl-CoA dehydrogenase/oxidase, N-terminal domain"/>
    <property type="match status" value="1"/>
</dbReference>
<feature type="domain" description="Acyl-CoA oxidase/dehydrogenase middle" evidence="8">
    <location>
        <begin position="197"/>
        <end position="286"/>
    </location>
</feature>
<dbReference type="EMBL" id="ATBP01000270">
    <property type="protein sequence ID" value="ETR71421.1"/>
    <property type="molecule type" value="Genomic_DNA"/>
</dbReference>
<dbReference type="InterPro" id="IPR046373">
    <property type="entry name" value="Acyl-CoA_Oxase/DH_mid-dom_sf"/>
</dbReference>
<keyword evidence="4 6" id="KW-0285">Flavoprotein</keyword>
<comment type="cofactor">
    <cofactor evidence="1 6">
        <name>FAD</name>
        <dbReference type="ChEBI" id="CHEBI:57692"/>
    </cofactor>
</comment>
<name>A0A1V1P998_9BACT</name>
<evidence type="ECO:0000256" key="6">
    <source>
        <dbReference type="RuleBase" id="RU362125"/>
    </source>
</evidence>
<comment type="subunit">
    <text evidence="3">Homotetramer.</text>
</comment>